<name>A0A7Y6A0Y8_9CELL</name>
<dbReference type="GO" id="GO:0015627">
    <property type="term" value="C:type II protein secretion system complex"/>
    <property type="evidence" value="ECO:0007669"/>
    <property type="project" value="InterPro"/>
</dbReference>
<keyword evidence="4 6" id="KW-1133">Transmembrane helix</keyword>
<dbReference type="InterPro" id="IPR000983">
    <property type="entry name" value="Bac_GSPG_pilin"/>
</dbReference>
<dbReference type="PANTHER" id="PTHR30093">
    <property type="entry name" value="GENERAL SECRETION PATHWAY PROTEIN G"/>
    <property type="match status" value="1"/>
</dbReference>
<comment type="caution">
    <text evidence="7">The sequence shown here is derived from an EMBL/GenBank/DDBJ whole genome shotgun (WGS) entry which is preliminary data.</text>
</comment>
<evidence type="ECO:0000256" key="6">
    <source>
        <dbReference type="SAM" id="Phobius"/>
    </source>
</evidence>
<sequence length="139" mass="14339">MNRLRKSSADDGFTLVELLVVIIIIGTLAAIAIPALISQRRKATDASLKSDLRTVATAIEAARTADGDLPTTKAEIAFDARTSPGNTFGVTVTGTHFCISGDHPAGQGASHAWVYDTANGGFQAGATATCTGSVTFVFP</sequence>
<dbReference type="Gene3D" id="3.30.700.10">
    <property type="entry name" value="Glycoprotein, Type 4 Pilin"/>
    <property type="match status" value="1"/>
</dbReference>
<feature type="transmembrane region" description="Helical" evidence="6">
    <location>
        <begin position="12"/>
        <end position="37"/>
    </location>
</feature>
<accession>A0A7Y6A0Y8</accession>
<evidence type="ECO:0000256" key="2">
    <source>
        <dbReference type="ARBA" id="ARBA00022481"/>
    </source>
</evidence>
<dbReference type="GO" id="GO:0016020">
    <property type="term" value="C:membrane"/>
    <property type="evidence" value="ECO:0007669"/>
    <property type="project" value="UniProtKB-SubCell"/>
</dbReference>
<evidence type="ECO:0000313" key="7">
    <source>
        <dbReference type="EMBL" id="NUU17652.1"/>
    </source>
</evidence>
<dbReference type="PANTHER" id="PTHR30093:SF44">
    <property type="entry name" value="TYPE II SECRETION SYSTEM CORE PROTEIN G"/>
    <property type="match status" value="1"/>
</dbReference>
<proteinExistence type="predicted"/>
<dbReference type="Proteomes" id="UP000565724">
    <property type="component" value="Unassembled WGS sequence"/>
</dbReference>
<dbReference type="AlphaFoldDB" id="A0A7Y6A0Y8"/>
<evidence type="ECO:0000256" key="4">
    <source>
        <dbReference type="ARBA" id="ARBA00022989"/>
    </source>
</evidence>
<comment type="subcellular location">
    <subcellularLocation>
        <location evidence="1">Membrane</location>
        <topology evidence="1">Single-pass membrane protein</topology>
    </subcellularLocation>
</comment>
<evidence type="ECO:0000256" key="3">
    <source>
        <dbReference type="ARBA" id="ARBA00022692"/>
    </source>
</evidence>
<organism evidence="7 8">
    <name type="scientific">Cellulomonas humilata</name>
    <dbReference type="NCBI Taxonomy" id="144055"/>
    <lineage>
        <taxon>Bacteria</taxon>
        <taxon>Bacillati</taxon>
        <taxon>Actinomycetota</taxon>
        <taxon>Actinomycetes</taxon>
        <taxon>Micrococcales</taxon>
        <taxon>Cellulomonadaceae</taxon>
        <taxon>Cellulomonas</taxon>
    </lineage>
</organism>
<dbReference type="InterPro" id="IPR045584">
    <property type="entry name" value="Pilin-like"/>
</dbReference>
<keyword evidence="8" id="KW-1185">Reference proteome</keyword>
<keyword evidence="5 6" id="KW-0472">Membrane</keyword>
<dbReference type="PRINTS" id="PR00813">
    <property type="entry name" value="BCTERIALGSPG"/>
</dbReference>
<dbReference type="NCBIfam" id="TIGR02532">
    <property type="entry name" value="IV_pilin_GFxxxE"/>
    <property type="match status" value="1"/>
</dbReference>
<dbReference type="Pfam" id="PF07963">
    <property type="entry name" value="N_methyl"/>
    <property type="match status" value="1"/>
</dbReference>
<protein>
    <submittedName>
        <fullName evidence="7">Prepilin-type N-terminal cleavage/methylation domain-containing protein</fullName>
    </submittedName>
</protein>
<keyword evidence="3 6" id="KW-0812">Transmembrane</keyword>
<keyword evidence="2" id="KW-0488">Methylation</keyword>
<dbReference type="InterPro" id="IPR012902">
    <property type="entry name" value="N_methyl_site"/>
</dbReference>
<gene>
    <name evidence="7" type="ORF">HP550_10380</name>
</gene>
<dbReference type="SUPFAM" id="SSF54523">
    <property type="entry name" value="Pili subunits"/>
    <property type="match status" value="1"/>
</dbReference>
<evidence type="ECO:0000256" key="1">
    <source>
        <dbReference type="ARBA" id="ARBA00004167"/>
    </source>
</evidence>
<dbReference type="RefSeq" id="WP_175347610.1">
    <property type="nucleotide sequence ID" value="NZ_JABMCI010000063.1"/>
</dbReference>
<reference evidence="7 8" key="1">
    <citation type="submission" date="2020-05" db="EMBL/GenBank/DDBJ databases">
        <title>Genome Sequencing of Type Strains.</title>
        <authorList>
            <person name="Lemaire J.F."/>
            <person name="Inderbitzin P."/>
            <person name="Gregorio O.A."/>
            <person name="Collins S.B."/>
            <person name="Wespe N."/>
            <person name="Knight-Connoni V."/>
        </authorList>
    </citation>
    <scope>NUCLEOTIDE SEQUENCE [LARGE SCALE GENOMIC DNA]</scope>
    <source>
        <strain evidence="7 8">ATCC 25174</strain>
    </source>
</reference>
<dbReference type="EMBL" id="JABMCI010000063">
    <property type="protein sequence ID" value="NUU17652.1"/>
    <property type="molecule type" value="Genomic_DNA"/>
</dbReference>
<evidence type="ECO:0000313" key="8">
    <source>
        <dbReference type="Proteomes" id="UP000565724"/>
    </source>
</evidence>
<dbReference type="GO" id="GO:0015628">
    <property type="term" value="P:protein secretion by the type II secretion system"/>
    <property type="evidence" value="ECO:0007669"/>
    <property type="project" value="InterPro"/>
</dbReference>
<evidence type="ECO:0000256" key="5">
    <source>
        <dbReference type="ARBA" id="ARBA00023136"/>
    </source>
</evidence>